<comment type="caution">
    <text evidence="1">The sequence shown here is derived from an EMBL/GenBank/DDBJ whole genome shotgun (WGS) entry which is preliminary data.</text>
</comment>
<reference evidence="1 2" key="1">
    <citation type="journal article" date="2019" name="PLoS ONE">
        <title>Genomic analyses reveal an absence of contemporary introgressive admixture between fin whales and blue whales, despite known hybrids.</title>
        <authorList>
            <person name="Westbury M.V."/>
            <person name="Petersen B."/>
            <person name="Lorenzen E.D."/>
        </authorList>
    </citation>
    <scope>NUCLEOTIDE SEQUENCE [LARGE SCALE GENOMIC DNA]</scope>
    <source>
        <strain evidence="1">FinWhale-01</strain>
    </source>
</reference>
<feature type="non-terminal residue" evidence="1">
    <location>
        <position position="1"/>
    </location>
</feature>
<gene>
    <name evidence="1" type="ORF">E2I00_002261</name>
</gene>
<evidence type="ECO:0000313" key="2">
    <source>
        <dbReference type="Proteomes" id="UP000437017"/>
    </source>
</evidence>
<sequence length="84" mass="8985">QNSCIPLIDPFASESLGASTLVQRLICKAQNPLILDPQNCFQLDPVLPRGHCHMPVGRSFRGCVCTPTLARGPGRAGAPSRQTC</sequence>
<dbReference type="Proteomes" id="UP000437017">
    <property type="component" value="Unassembled WGS sequence"/>
</dbReference>
<name>A0A643CHB9_BALPH</name>
<organism evidence="1 2">
    <name type="scientific">Balaenoptera physalus</name>
    <name type="common">Fin whale</name>
    <name type="synonym">Balaena physalus</name>
    <dbReference type="NCBI Taxonomy" id="9770"/>
    <lineage>
        <taxon>Eukaryota</taxon>
        <taxon>Metazoa</taxon>
        <taxon>Chordata</taxon>
        <taxon>Craniata</taxon>
        <taxon>Vertebrata</taxon>
        <taxon>Euteleostomi</taxon>
        <taxon>Mammalia</taxon>
        <taxon>Eutheria</taxon>
        <taxon>Laurasiatheria</taxon>
        <taxon>Artiodactyla</taxon>
        <taxon>Whippomorpha</taxon>
        <taxon>Cetacea</taxon>
        <taxon>Mysticeti</taxon>
        <taxon>Balaenopteridae</taxon>
        <taxon>Balaenoptera</taxon>
    </lineage>
</organism>
<dbReference type="AlphaFoldDB" id="A0A643CHB9"/>
<evidence type="ECO:0000313" key="1">
    <source>
        <dbReference type="EMBL" id="KAB0399613.1"/>
    </source>
</evidence>
<dbReference type="EMBL" id="SGJD01001524">
    <property type="protein sequence ID" value="KAB0399613.1"/>
    <property type="molecule type" value="Genomic_DNA"/>
</dbReference>
<protein>
    <submittedName>
        <fullName evidence="1">Uncharacterized protein</fullName>
    </submittedName>
</protein>
<proteinExistence type="predicted"/>
<accession>A0A643CHB9</accession>
<keyword evidence="2" id="KW-1185">Reference proteome</keyword>
<dbReference type="OrthoDB" id="9685885at2759"/>